<dbReference type="InterPro" id="IPR011951">
    <property type="entry name" value="HAD-SF_hydro_IA_YjjG/PynA"/>
</dbReference>
<gene>
    <name evidence="1" type="ORF">QWY14_04335</name>
</gene>
<dbReference type="NCBIfam" id="NF006976">
    <property type="entry name" value="PRK09449.1"/>
    <property type="match status" value="1"/>
</dbReference>
<dbReference type="EMBL" id="JAUJWV010000001">
    <property type="protein sequence ID" value="MDN7241003.1"/>
    <property type="molecule type" value="Genomic_DNA"/>
</dbReference>
<dbReference type="SFLD" id="SFLDS00003">
    <property type="entry name" value="Haloacid_Dehalogenase"/>
    <property type="match status" value="1"/>
</dbReference>
<comment type="caution">
    <text evidence="1">The sequence shown here is derived from an EMBL/GenBank/DDBJ whole genome shotgun (WGS) entry which is preliminary data.</text>
</comment>
<organism evidence="1 2">
    <name type="scientific">Planococcus shixiaomingii</name>
    <dbReference type="NCBI Taxonomy" id="3058393"/>
    <lineage>
        <taxon>Bacteria</taxon>
        <taxon>Bacillati</taxon>
        <taxon>Bacillota</taxon>
        <taxon>Bacilli</taxon>
        <taxon>Bacillales</taxon>
        <taxon>Caryophanaceae</taxon>
        <taxon>Planococcus</taxon>
    </lineage>
</organism>
<sequence length="228" mass="26251">MGKYETIFFDVDDTLFDFGQSERNALHNTFMEYKLPEGMADYHASYRQISNKLWADLEKGKIALRDLGIERFQRLFLEHDLETDARLFSSSYLSHLGKEAHLMPGAEELCCKLSGYKLAIITNGFMEVQHARIENSPLCGKFEHIIVSEATGFQKPHRGIFDYAFEKLQLTEKENVLMVGDSLMSDIQGGNNYGIDTCWFNPLRKRNTTSVTPTYEIHHLLELIDIIK</sequence>
<dbReference type="RefSeq" id="WP_300984841.1">
    <property type="nucleotide sequence ID" value="NZ_CP129236.1"/>
</dbReference>
<proteinExistence type="predicted"/>
<dbReference type="Gene3D" id="3.40.50.1000">
    <property type="entry name" value="HAD superfamily/HAD-like"/>
    <property type="match status" value="1"/>
</dbReference>
<protein>
    <submittedName>
        <fullName evidence="1">YjjG family noncanonical pyrimidine nucleotidase</fullName>
    </submittedName>
</protein>
<dbReference type="SFLD" id="SFLDG01129">
    <property type="entry name" value="C1.5:_HAD__Beta-PGM__Phosphata"/>
    <property type="match status" value="1"/>
</dbReference>
<evidence type="ECO:0000313" key="2">
    <source>
        <dbReference type="Proteomes" id="UP001172055"/>
    </source>
</evidence>
<dbReference type="SUPFAM" id="SSF56784">
    <property type="entry name" value="HAD-like"/>
    <property type="match status" value="1"/>
</dbReference>
<dbReference type="Gene3D" id="1.10.150.240">
    <property type="entry name" value="Putative phosphatase, domain 2"/>
    <property type="match status" value="1"/>
</dbReference>
<name>A0ABT8MZC7_9BACL</name>
<evidence type="ECO:0000313" key="1">
    <source>
        <dbReference type="EMBL" id="MDN7241003.1"/>
    </source>
</evidence>
<dbReference type="NCBIfam" id="TIGR01549">
    <property type="entry name" value="HAD-SF-IA-v1"/>
    <property type="match status" value="1"/>
</dbReference>
<dbReference type="InterPro" id="IPR052550">
    <property type="entry name" value="Pyrimidine_5'-ntase_YjjG"/>
</dbReference>
<dbReference type="CDD" id="cd04305">
    <property type="entry name" value="HAD_Neu5Ac-Pase_like"/>
    <property type="match status" value="1"/>
</dbReference>
<dbReference type="NCBIfam" id="TIGR02254">
    <property type="entry name" value="YjjG_YfnB"/>
    <property type="match status" value="1"/>
</dbReference>
<dbReference type="InterPro" id="IPR023214">
    <property type="entry name" value="HAD_sf"/>
</dbReference>
<accession>A0ABT8MZC7</accession>
<dbReference type="NCBIfam" id="TIGR01509">
    <property type="entry name" value="HAD-SF-IA-v3"/>
    <property type="match status" value="1"/>
</dbReference>
<dbReference type="InterPro" id="IPR006439">
    <property type="entry name" value="HAD-SF_hydro_IA"/>
</dbReference>
<reference evidence="1 2" key="1">
    <citation type="submission" date="2023-06" db="EMBL/GenBank/DDBJ databases">
        <title>Novel species in genus Planococcus.</title>
        <authorList>
            <person name="Ning S."/>
        </authorList>
    </citation>
    <scope>NUCLEOTIDE SEQUENCE [LARGE SCALE GENOMIC DNA]</scope>
    <source>
        <strain evidence="1 2">N028</strain>
    </source>
</reference>
<dbReference type="PRINTS" id="PR00413">
    <property type="entry name" value="HADHALOGNASE"/>
</dbReference>
<dbReference type="SFLD" id="SFLDG01135">
    <property type="entry name" value="C1.5.6:_HAD__Beta-PGM__Phospha"/>
    <property type="match status" value="1"/>
</dbReference>
<keyword evidence="2" id="KW-1185">Reference proteome</keyword>
<dbReference type="InterPro" id="IPR036412">
    <property type="entry name" value="HAD-like_sf"/>
</dbReference>
<dbReference type="PANTHER" id="PTHR47478">
    <property type="match status" value="1"/>
</dbReference>
<dbReference type="Proteomes" id="UP001172055">
    <property type="component" value="Unassembled WGS sequence"/>
</dbReference>
<dbReference type="Pfam" id="PF00702">
    <property type="entry name" value="Hydrolase"/>
    <property type="match status" value="1"/>
</dbReference>
<dbReference type="PANTHER" id="PTHR47478:SF1">
    <property type="entry name" value="PYRIMIDINE 5'-NUCLEOTIDASE YJJG"/>
    <property type="match status" value="1"/>
</dbReference>
<dbReference type="InterPro" id="IPR023198">
    <property type="entry name" value="PGP-like_dom2"/>
</dbReference>